<dbReference type="Gene3D" id="2.120.10.30">
    <property type="entry name" value="TolB, C-terminal domain"/>
    <property type="match status" value="1"/>
</dbReference>
<protein>
    <recommendedName>
        <fullName evidence="4">Transmembrane protein</fullName>
    </recommendedName>
</protein>
<dbReference type="EMBL" id="CAJNRG010018923">
    <property type="protein sequence ID" value="CAF2265929.1"/>
    <property type="molecule type" value="Genomic_DNA"/>
</dbReference>
<dbReference type="SUPFAM" id="SSF101898">
    <property type="entry name" value="NHL repeat"/>
    <property type="match status" value="1"/>
</dbReference>
<evidence type="ECO:0008006" key="4">
    <source>
        <dbReference type="Google" id="ProtNLM"/>
    </source>
</evidence>
<dbReference type="InterPro" id="IPR011042">
    <property type="entry name" value="6-blade_b-propeller_TolB-like"/>
</dbReference>
<dbReference type="Proteomes" id="UP000663887">
    <property type="component" value="Unassembled WGS sequence"/>
</dbReference>
<reference evidence="2" key="1">
    <citation type="submission" date="2021-02" db="EMBL/GenBank/DDBJ databases">
        <authorList>
            <person name="Nowell W R."/>
        </authorList>
    </citation>
    <scope>NUCLEOTIDE SEQUENCE</scope>
</reference>
<proteinExistence type="predicted"/>
<keyword evidence="1" id="KW-0732">Signal</keyword>
<feature type="chain" id="PRO_5032919507" description="Transmembrane protein" evidence="1">
    <location>
        <begin position="19"/>
        <end position="375"/>
    </location>
</feature>
<comment type="caution">
    <text evidence="2">The sequence shown here is derived from an EMBL/GenBank/DDBJ whole genome shotgun (WGS) entry which is preliminary data.</text>
</comment>
<gene>
    <name evidence="2" type="ORF">XDN619_LOCUS36650</name>
</gene>
<feature type="signal peptide" evidence="1">
    <location>
        <begin position="1"/>
        <end position="18"/>
    </location>
</feature>
<accession>A0A817AHM5</accession>
<name>A0A817AHM5_9BILA</name>
<evidence type="ECO:0000313" key="2">
    <source>
        <dbReference type="EMBL" id="CAF2265929.1"/>
    </source>
</evidence>
<evidence type="ECO:0000256" key="1">
    <source>
        <dbReference type="SAM" id="SignalP"/>
    </source>
</evidence>
<dbReference type="AlphaFoldDB" id="A0A817AHM5"/>
<organism evidence="2 3">
    <name type="scientific">Rotaria magnacalcarata</name>
    <dbReference type="NCBI Taxonomy" id="392030"/>
    <lineage>
        <taxon>Eukaryota</taxon>
        <taxon>Metazoa</taxon>
        <taxon>Spiralia</taxon>
        <taxon>Gnathifera</taxon>
        <taxon>Rotifera</taxon>
        <taxon>Eurotatoria</taxon>
        <taxon>Bdelloidea</taxon>
        <taxon>Philodinida</taxon>
        <taxon>Philodinidae</taxon>
        <taxon>Rotaria</taxon>
    </lineage>
</organism>
<sequence>MFTKIGFHLLLVFTSVNSIMIPFISNATLISISNTSTIIIANKTCTECLCLSKFSYVALNCFPNNTCQYFNTFPLIYKIQLQLQAHLYFIQGIFPNKSQPCFSDISCLLNRLNASNKIYTNVSQSRSISIDNHGYLATVSSDTSTLVRLYSGNLSSVTNSSLKPFNDVPYAIAYYNETYYVGFTKYILAIDSNNLTILQNITTSYFNGVRDMIFSSNGKLMIVTSVSNSYLLFFNQTGNWSRNYNLIHNQLVNYSNPHGSWYVNDSYFYVTSWTGNAIYAYSAINNSLVWRGRLFFYIFASPLTYSGLSLTIDQYNRYWVSSGSNGIQIYNSQGILIGTINNICSFVFDVLITSDYVLYVSCYSSNQVWRIDLNN</sequence>
<evidence type="ECO:0000313" key="3">
    <source>
        <dbReference type="Proteomes" id="UP000663887"/>
    </source>
</evidence>